<keyword evidence="2" id="KW-1185">Reference proteome</keyword>
<comment type="caution">
    <text evidence="1">The sequence shown here is derived from an EMBL/GenBank/DDBJ whole genome shotgun (WGS) entry which is preliminary data.</text>
</comment>
<accession>X6P0X3</accession>
<gene>
    <name evidence="1" type="ORF">RFI_05336</name>
</gene>
<dbReference type="OrthoDB" id="10064100at2759"/>
<proteinExistence type="predicted"/>
<feature type="non-terminal residue" evidence="1">
    <location>
        <position position="1"/>
    </location>
</feature>
<name>X6P0X3_RETFI</name>
<reference evidence="1 2" key="1">
    <citation type="journal article" date="2013" name="Curr. Biol.">
        <title>The Genome of the Foraminiferan Reticulomyxa filosa.</title>
        <authorList>
            <person name="Glockner G."/>
            <person name="Hulsmann N."/>
            <person name="Schleicher M."/>
            <person name="Noegel A.A."/>
            <person name="Eichinger L."/>
            <person name="Gallinger C."/>
            <person name="Pawlowski J."/>
            <person name="Sierra R."/>
            <person name="Euteneuer U."/>
            <person name="Pillet L."/>
            <person name="Moustafa A."/>
            <person name="Platzer M."/>
            <person name="Groth M."/>
            <person name="Szafranski K."/>
            <person name="Schliwa M."/>
        </authorList>
    </citation>
    <scope>NUCLEOTIDE SEQUENCE [LARGE SCALE GENOMIC DNA]</scope>
</reference>
<dbReference type="Proteomes" id="UP000023152">
    <property type="component" value="Unassembled WGS sequence"/>
</dbReference>
<evidence type="ECO:0000313" key="2">
    <source>
        <dbReference type="Proteomes" id="UP000023152"/>
    </source>
</evidence>
<dbReference type="EMBL" id="ASPP01004708">
    <property type="protein sequence ID" value="ETO31783.1"/>
    <property type="molecule type" value="Genomic_DNA"/>
</dbReference>
<evidence type="ECO:0000313" key="1">
    <source>
        <dbReference type="EMBL" id="ETO31783.1"/>
    </source>
</evidence>
<organism evidence="1 2">
    <name type="scientific">Reticulomyxa filosa</name>
    <dbReference type="NCBI Taxonomy" id="46433"/>
    <lineage>
        <taxon>Eukaryota</taxon>
        <taxon>Sar</taxon>
        <taxon>Rhizaria</taxon>
        <taxon>Retaria</taxon>
        <taxon>Foraminifera</taxon>
        <taxon>Monothalamids</taxon>
        <taxon>Reticulomyxidae</taxon>
        <taxon>Reticulomyxa</taxon>
    </lineage>
</organism>
<protein>
    <submittedName>
        <fullName evidence="1">Uncharacterized protein</fullName>
    </submittedName>
</protein>
<sequence>IQPYLVAYFKLNDLEIDKNKEWLKEYITNVTILKDSNSNEIMMQLYCSSNNNNNPREGNVLSIVKDWPYRPIQADAQNCYMRSHNVGYRIRLGNVIYQWFRNQECKSFAFNKIDCNTMINEEKNNNENIMNENVNKVKGGNTLNVLNATTQINNHHQLKIPSKQLKIIEYEEMYNGIAIMQALVAKANINAIQNESFYSRDESTNQIYFELYLNLTERAQFRQFYQYKFPKLIQIIKEINQKCVQFYFDVGVFDCQLIPSLFPFFLMKKQI</sequence>
<dbReference type="AlphaFoldDB" id="X6P0X3"/>